<accession>A0A137P8R4</accession>
<dbReference type="EMBL" id="KQ964476">
    <property type="protein sequence ID" value="KXN71397.1"/>
    <property type="molecule type" value="Genomic_DNA"/>
</dbReference>
<organism evidence="2 3">
    <name type="scientific">Conidiobolus coronatus (strain ATCC 28846 / CBS 209.66 / NRRL 28638)</name>
    <name type="common">Delacroixia coronata</name>
    <dbReference type="NCBI Taxonomy" id="796925"/>
    <lineage>
        <taxon>Eukaryota</taxon>
        <taxon>Fungi</taxon>
        <taxon>Fungi incertae sedis</taxon>
        <taxon>Zoopagomycota</taxon>
        <taxon>Entomophthoromycotina</taxon>
        <taxon>Entomophthoromycetes</taxon>
        <taxon>Entomophthorales</taxon>
        <taxon>Ancylistaceae</taxon>
        <taxon>Conidiobolus</taxon>
    </lineage>
</organism>
<feature type="chain" id="PRO_5007294604" evidence="1">
    <location>
        <begin position="20"/>
        <end position="113"/>
    </location>
</feature>
<protein>
    <submittedName>
        <fullName evidence="2">Uncharacterized protein</fullName>
    </submittedName>
</protein>
<evidence type="ECO:0000256" key="1">
    <source>
        <dbReference type="SAM" id="SignalP"/>
    </source>
</evidence>
<keyword evidence="3" id="KW-1185">Reference proteome</keyword>
<reference evidence="2 3" key="1">
    <citation type="journal article" date="2015" name="Genome Biol. Evol.">
        <title>Phylogenomic analyses indicate that early fungi evolved digesting cell walls of algal ancestors of land plants.</title>
        <authorList>
            <person name="Chang Y."/>
            <person name="Wang S."/>
            <person name="Sekimoto S."/>
            <person name="Aerts A.L."/>
            <person name="Choi C."/>
            <person name="Clum A."/>
            <person name="LaButti K.M."/>
            <person name="Lindquist E.A."/>
            <person name="Yee Ngan C."/>
            <person name="Ohm R.A."/>
            <person name="Salamov A.A."/>
            <person name="Grigoriev I.V."/>
            <person name="Spatafora J.W."/>
            <person name="Berbee M.L."/>
        </authorList>
    </citation>
    <scope>NUCLEOTIDE SEQUENCE [LARGE SCALE GENOMIC DNA]</scope>
    <source>
        <strain evidence="2 3">NRRL 28638</strain>
    </source>
</reference>
<proteinExistence type="predicted"/>
<evidence type="ECO:0000313" key="2">
    <source>
        <dbReference type="EMBL" id="KXN71397.1"/>
    </source>
</evidence>
<keyword evidence="1" id="KW-0732">Signal</keyword>
<dbReference type="Proteomes" id="UP000070444">
    <property type="component" value="Unassembled WGS sequence"/>
</dbReference>
<sequence length="113" mass="11569">MKFLCLSFVIAIYSSQIMDHVVGSNGEVTSNGKATASENIQPAGQPVTFFAPQPQLQPQVQAVPIFIQPQSPCCGQPSVNEGNTQADVHGGLANIVTAGSGSGLAGLSLLSNS</sequence>
<gene>
    <name evidence="2" type="ORF">CONCODRAFT_69884</name>
</gene>
<dbReference type="AlphaFoldDB" id="A0A137P8R4"/>
<feature type="signal peptide" evidence="1">
    <location>
        <begin position="1"/>
        <end position="19"/>
    </location>
</feature>
<evidence type="ECO:0000313" key="3">
    <source>
        <dbReference type="Proteomes" id="UP000070444"/>
    </source>
</evidence>
<name>A0A137P8R4_CONC2</name>